<keyword evidence="12" id="KW-1185">Reference proteome</keyword>
<dbReference type="PANTHER" id="PTHR33577:SF16">
    <property type="entry name" value="HEME HALOPEROXIDASE FAMILY PROFILE DOMAIN-CONTAINING PROTEIN"/>
    <property type="match status" value="1"/>
</dbReference>
<evidence type="ECO:0000256" key="2">
    <source>
        <dbReference type="ARBA" id="ARBA00022559"/>
    </source>
</evidence>
<feature type="signal peptide" evidence="9">
    <location>
        <begin position="1"/>
        <end position="24"/>
    </location>
</feature>
<evidence type="ECO:0000259" key="10">
    <source>
        <dbReference type="PROSITE" id="PS51405"/>
    </source>
</evidence>
<keyword evidence="9" id="KW-0732">Signal</keyword>
<keyword evidence="2 11" id="KW-0575">Peroxidase</keyword>
<dbReference type="Pfam" id="PF01328">
    <property type="entry name" value="Peroxidase_2"/>
    <property type="match status" value="1"/>
</dbReference>
<evidence type="ECO:0000256" key="6">
    <source>
        <dbReference type="ARBA" id="ARBA00023004"/>
    </source>
</evidence>
<dbReference type="SUPFAM" id="SSF47571">
    <property type="entry name" value="Cloroperoxidase"/>
    <property type="match status" value="1"/>
</dbReference>
<proteinExistence type="inferred from homology"/>
<dbReference type="EC" id="1.11.2.1" evidence="11"/>
<feature type="region of interest" description="Disordered" evidence="8">
    <location>
        <begin position="39"/>
        <end position="83"/>
    </location>
</feature>
<evidence type="ECO:0000256" key="3">
    <source>
        <dbReference type="ARBA" id="ARBA00022617"/>
    </source>
</evidence>
<evidence type="ECO:0000256" key="1">
    <source>
        <dbReference type="ARBA" id="ARBA00001970"/>
    </source>
</evidence>
<dbReference type="EMBL" id="JANBPK010001077">
    <property type="protein sequence ID" value="KAJ2926178.1"/>
    <property type="molecule type" value="Genomic_DNA"/>
</dbReference>
<gene>
    <name evidence="11" type="ORF">H1R20_g10914</name>
</gene>
<evidence type="ECO:0000256" key="8">
    <source>
        <dbReference type="SAM" id="MobiDB-lite"/>
    </source>
</evidence>
<keyword evidence="6" id="KW-0408">Iron</keyword>
<dbReference type="PANTHER" id="PTHR33577">
    <property type="entry name" value="STERIGMATOCYSTIN BIOSYNTHESIS PEROXIDASE STCC-RELATED"/>
    <property type="match status" value="1"/>
</dbReference>
<keyword evidence="3" id="KW-0349">Heme</keyword>
<comment type="cofactor">
    <cofactor evidence="1">
        <name>heme b</name>
        <dbReference type="ChEBI" id="CHEBI:60344"/>
    </cofactor>
</comment>
<keyword evidence="4" id="KW-0479">Metal-binding</keyword>
<comment type="similarity">
    <text evidence="7">Belongs to the chloroperoxidase family.</text>
</comment>
<dbReference type="GO" id="GO:0046872">
    <property type="term" value="F:metal ion binding"/>
    <property type="evidence" value="ECO:0007669"/>
    <property type="project" value="UniProtKB-KW"/>
</dbReference>
<dbReference type="AlphaFoldDB" id="A0A9W8J8I9"/>
<evidence type="ECO:0000256" key="9">
    <source>
        <dbReference type="SAM" id="SignalP"/>
    </source>
</evidence>
<evidence type="ECO:0000313" key="12">
    <source>
        <dbReference type="Proteomes" id="UP001140091"/>
    </source>
</evidence>
<dbReference type="Gene3D" id="1.10.489.10">
    <property type="entry name" value="Chloroperoxidase-like"/>
    <property type="match status" value="1"/>
</dbReference>
<dbReference type="PROSITE" id="PS51405">
    <property type="entry name" value="HEME_HALOPEROXIDASE"/>
    <property type="match status" value="1"/>
</dbReference>
<feature type="chain" id="PRO_5040948328" evidence="9">
    <location>
        <begin position="25"/>
        <end position="389"/>
    </location>
</feature>
<evidence type="ECO:0000256" key="5">
    <source>
        <dbReference type="ARBA" id="ARBA00023002"/>
    </source>
</evidence>
<sequence>MVSKPFALLTTYLLILGTLSTSLAFPGLQVPNRALLRRQEAGGSTASQGGGSSEQGVDPPPPPGPPSFTGTKLVNDADHPWQPLREGDIRGPCPGLNTLASHGYLPRDGVATPAQIITATQEGFNFENNAAIVATYLGHLLNGNLVTDLLSIGGATPKTGPPPPPPAHAGGLNVHGTFEGDAGMTRADEFFGDNHSFNQTLFDKFVDFSNRYGGGFYNLTVAGELRYSRIQDSIATNPEFQFKNVRFITAYGETVFPINLFVDGRVTTDRKLSMEDAASIFRDMRFPDDFHRSAVPASNENADQVLAAHPWVPGGNADNQVNNYVEDPNSADFGHLCRLYEFVVGSVQELYPNPTGILRRNLIKNLHYWYTGVNVAFGGCDELFPYGQL</sequence>
<dbReference type="Proteomes" id="UP001140091">
    <property type="component" value="Unassembled WGS sequence"/>
</dbReference>
<evidence type="ECO:0000256" key="4">
    <source>
        <dbReference type="ARBA" id="ARBA00022723"/>
    </source>
</evidence>
<evidence type="ECO:0000313" key="11">
    <source>
        <dbReference type="EMBL" id="KAJ2926178.1"/>
    </source>
</evidence>
<comment type="caution">
    <text evidence="11">The sequence shown here is derived from an EMBL/GenBank/DDBJ whole genome shotgun (WGS) entry which is preliminary data.</text>
</comment>
<keyword evidence="5 11" id="KW-0560">Oxidoreductase</keyword>
<organism evidence="11 12">
    <name type="scientific">Candolleomyces eurysporus</name>
    <dbReference type="NCBI Taxonomy" id="2828524"/>
    <lineage>
        <taxon>Eukaryota</taxon>
        <taxon>Fungi</taxon>
        <taxon>Dikarya</taxon>
        <taxon>Basidiomycota</taxon>
        <taxon>Agaricomycotina</taxon>
        <taxon>Agaricomycetes</taxon>
        <taxon>Agaricomycetidae</taxon>
        <taxon>Agaricales</taxon>
        <taxon>Agaricineae</taxon>
        <taxon>Psathyrellaceae</taxon>
        <taxon>Candolleomyces</taxon>
    </lineage>
</organism>
<name>A0A9W8J8I9_9AGAR</name>
<evidence type="ECO:0000256" key="7">
    <source>
        <dbReference type="ARBA" id="ARBA00025795"/>
    </source>
</evidence>
<dbReference type="OrthoDB" id="2542103at2759"/>
<dbReference type="InterPro" id="IPR036851">
    <property type="entry name" value="Chloroperoxidase-like_sf"/>
</dbReference>
<feature type="non-terminal residue" evidence="11">
    <location>
        <position position="1"/>
    </location>
</feature>
<reference evidence="11" key="1">
    <citation type="submission" date="2022-06" db="EMBL/GenBank/DDBJ databases">
        <title>Genome Sequence of Candolleomyces eurysporus.</title>
        <authorList>
            <person name="Buettner E."/>
        </authorList>
    </citation>
    <scope>NUCLEOTIDE SEQUENCE</scope>
    <source>
        <strain evidence="11">VTCC 930004</strain>
    </source>
</reference>
<accession>A0A9W8J8I9</accession>
<dbReference type="InterPro" id="IPR000028">
    <property type="entry name" value="Chloroperoxidase"/>
</dbReference>
<protein>
    <submittedName>
        <fullName evidence="11">Heme-thiolate peroxidase</fullName>
        <ecNumber evidence="11">1.11.2.1</ecNumber>
    </submittedName>
</protein>
<dbReference type="GO" id="GO:0004601">
    <property type="term" value="F:peroxidase activity"/>
    <property type="evidence" value="ECO:0007669"/>
    <property type="project" value="UniProtKB-KW"/>
</dbReference>
<feature type="domain" description="Heme haloperoxidase family profile" evidence="10">
    <location>
        <begin position="77"/>
        <end position="307"/>
    </location>
</feature>